<dbReference type="Proteomes" id="UP000318571">
    <property type="component" value="Chromosome 12"/>
</dbReference>
<dbReference type="GO" id="GO:0032580">
    <property type="term" value="C:Golgi cisterna membrane"/>
    <property type="evidence" value="ECO:0007669"/>
    <property type="project" value="UniProtKB-SubCell"/>
</dbReference>
<dbReference type="AlphaFoldDB" id="A0A553PS43"/>
<dbReference type="EC" id="2.4.1.-" evidence="3"/>
<keyword evidence="5" id="KW-1185">Reference proteome</keyword>
<dbReference type="Pfam" id="PF01531">
    <property type="entry name" value="Glyco_transf_11"/>
    <property type="match status" value="1"/>
</dbReference>
<dbReference type="EMBL" id="VCGU01000001">
    <property type="protein sequence ID" value="TRY80514.1"/>
    <property type="molecule type" value="Genomic_DNA"/>
</dbReference>
<dbReference type="PANTHER" id="PTHR11927:SF9">
    <property type="entry name" value="L-FUCOSYLTRANSFERASE"/>
    <property type="match status" value="1"/>
</dbReference>
<keyword evidence="3" id="KW-0325">Glycoprotein</keyword>
<reference evidence="4 5" key="1">
    <citation type="journal article" date="2018" name="Nat. Ecol. Evol.">
        <title>Genomic signatures of mitonuclear coevolution across populations of Tigriopus californicus.</title>
        <authorList>
            <person name="Barreto F.S."/>
            <person name="Watson E.T."/>
            <person name="Lima T.G."/>
            <person name="Willett C.S."/>
            <person name="Edmands S."/>
            <person name="Li W."/>
            <person name="Burton R.S."/>
        </authorList>
    </citation>
    <scope>NUCLEOTIDE SEQUENCE [LARGE SCALE GENOMIC DNA]</scope>
    <source>
        <strain evidence="4 5">San Diego</strain>
    </source>
</reference>
<keyword evidence="3" id="KW-0735">Signal-anchor</keyword>
<accession>A0A553PS43</accession>
<keyword evidence="1 3" id="KW-0328">Glycosyltransferase</keyword>
<evidence type="ECO:0000256" key="2">
    <source>
        <dbReference type="ARBA" id="ARBA00022679"/>
    </source>
</evidence>
<dbReference type="GO" id="GO:0008107">
    <property type="term" value="F:galactoside 2-alpha-L-fucosyltransferase activity"/>
    <property type="evidence" value="ECO:0007669"/>
    <property type="project" value="InterPro"/>
</dbReference>
<comment type="subcellular location">
    <subcellularLocation>
        <location evidence="3">Golgi apparatus</location>
        <location evidence="3">Golgi stack membrane</location>
        <topology evidence="3">Single-pass type II membrane protein</topology>
    </subcellularLocation>
</comment>
<comment type="pathway">
    <text evidence="3">Protein modification; protein glycosylation.</text>
</comment>
<proteinExistence type="inferred from homology"/>
<keyword evidence="3" id="KW-0333">Golgi apparatus</keyword>
<evidence type="ECO:0000256" key="3">
    <source>
        <dbReference type="RuleBase" id="RU363129"/>
    </source>
</evidence>
<protein>
    <recommendedName>
        <fullName evidence="3">L-Fucosyltransferase</fullName>
        <ecNumber evidence="3">2.4.1.-</ecNumber>
    </recommendedName>
</protein>
<evidence type="ECO:0000313" key="5">
    <source>
        <dbReference type="Proteomes" id="UP000318571"/>
    </source>
</evidence>
<name>A0A553PS43_TIGCA</name>
<gene>
    <name evidence="4" type="ORF">TCAL_15539</name>
</gene>
<evidence type="ECO:0000256" key="1">
    <source>
        <dbReference type="ARBA" id="ARBA00022676"/>
    </source>
</evidence>
<organism evidence="4 5">
    <name type="scientific">Tigriopus californicus</name>
    <name type="common">Marine copepod</name>
    <dbReference type="NCBI Taxonomy" id="6832"/>
    <lineage>
        <taxon>Eukaryota</taxon>
        <taxon>Metazoa</taxon>
        <taxon>Ecdysozoa</taxon>
        <taxon>Arthropoda</taxon>
        <taxon>Crustacea</taxon>
        <taxon>Multicrustacea</taxon>
        <taxon>Hexanauplia</taxon>
        <taxon>Copepoda</taxon>
        <taxon>Harpacticoida</taxon>
        <taxon>Harpacticidae</taxon>
        <taxon>Tigriopus</taxon>
    </lineage>
</organism>
<dbReference type="InterPro" id="IPR002516">
    <property type="entry name" value="Glyco_trans_11"/>
</dbReference>
<sequence>MDPVWVGIHVRKTDYERHLNKISNGTLVTFEYFERAIKRLEESLSDSYGTLSPQSSDDPQWCKTQFGTMPNKTVIFANEAFKDNLGFDRKYLDMAIMSKMQPLHLRLWDIWILGAYLAGGHTILAHQHWHWQESRSGERQAS</sequence>
<keyword evidence="3" id="KW-0812">Transmembrane</keyword>
<keyword evidence="2 3" id="KW-0808">Transferase</keyword>
<dbReference type="GO" id="GO:0005975">
    <property type="term" value="P:carbohydrate metabolic process"/>
    <property type="evidence" value="ECO:0007669"/>
    <property type="project" value="InterPro"/>
</dbReference>
<dbReference type="PANTHER" id="PTHR11927">
    <property type="entry name" value="GALACTOSIDE 2-L-FUCOSYLTRANSFERASE"/>
    <property type="match status" value="1"/>
</dbReference>
<comment type="similarity">
    <text evidence="3">Belongs to the glycosyltransferase 11 family.</text>
</comment>
<evidence type="ECO:0000313" key="4">
    <source>
        <dbReference type="EMBL" id="TRY80514.1"/>
    </source>
</evidence>
<comment type="caution">
    <text evidence="4">The sequence shown here is derived from an EMBL/GenBank/DDBJ whole genome shotgun (WGS) entry which is preliminary data.</text>
</comment>